<feature type="region of interest" description="Disordered" evidence="1">
    <location>
        <begin position="26"/>
        <end position="56"/>
    </location>
</feature>
<name>A0ABW6D4M2_9BACT</name>
<keyword evidence="2" id="KW-0732">Signal</keyword>
<evidence type="ECO:0000313" key="3">
    <source>
        <dbReference type="EMBL" id="MFD3292970.1"/>
    </source>
</evidence>
<dbReference type="InterPro" id="IPR025631">
    <property type="entry name" value="Porin_10"/>
</dbReference>
<dbReference type="RefSeq" id="WP_377978270.1">
    <property type="nucleotide sequence ID" value="NZ_JBBKXY010000001.1"/>
</dbReference>
<reference evidence="3 4" key="1">
    <citation type="submission" date="2024-03" db="EMBL/GenBank/DDBJ databases">
        <title>Aquirufa genome sequencing.</title>
        <authorList>
            <person name="Pitt A."/>
            <person name="Hahn M.W."/>
        </authorList>
    </citation>
    <scope>NUCLEOTIDE SEQUENCE [LARGE SCALE GENOMIC DNA]</scope>
    <source>
        <strain evidence="3 4">KTFRIE-69F</strain>
    </source>
</reference>
<evidence type="ECO:0000256" key="2">
    <source>
        <dbReference type="SAM" id="SignalP"/>
    </source>
</evidence>
<accession>A0ABW6D4M2</accession>
<evidence type="ECO:0000256" key="1">
    <source>
        <dbReference type="SAM" id="MobiDB-lite"/>
    </source>
</evidence>
<feature type="chain" id="PRO_5046676786" evidence="2">
    <location>
        <begin position="20"/>
        <end position="650"/>
    </location>
</feature>
<proteinExistence type="predicted"/>
<dbReference type="Proteomes" id="UP001598112">
    <property type="component" value="Unassembled WGS sequence"/>
</dbReference>
<evidence type="ECO:0000313" key="4">
    <source>
        <dbReference type="Proteomes" id="UP001598112"/>
    </source>
</evidence>
<dbReference type="EMBL" id="JBBKXY010000001">
    <property type="protein sequence ID" value="MFD3292970.1"/>
    <property type="molecule type" value="Genomic_DNA"/>
</dbReference>
<sequence>MKYRLIFLLILWGISPAFAQTLQSAGGATDRNSFPDPMAPKDPNAPKPVSNGKSGRAALDDSTKMLYGPQTMSYFNEEDVLNGRGAKKSVDTSLHLFHRYLFQERSGFLKAHLGNEGTAVRNIFVNKPDQIGTQLGYNAYMPYAFATDEVKYYQSKSPYSDIEYYLGAGGQTRLNFTFARNVDSLWNMGFEIQRQVSDKFLTDSKYKSGNQTLTEQWGVLFQTNFRTRNNRYRLLSHLNYFDQGIQDQGGLQLLNGLDPTTALNYTDNGALFATSGVQSNDSFIKFHFYHEFIGFKGLQFFQRVDVENRTAKFKDLNFATNLTKSFYSKNYGTQTDSLYNENQWQSYAHQTGIKGIFRGFTYRTYFKQRYWDVNNPMAGLQKNRLENYVGLFLQQKFNDKIDFTADGEYLVGSDYRLQASFISPFFQVKASRTSVSPSIAQNWTYNAAFRWNQSFDNVLFDELTGTLDLHTKNVYFRPTATIQRIANYAYFDTLSTAKQAADAIGVFRTGFSAGGTFKRFEWSALVLANTKTGPDVIRMPSLVANANLALNVQYKKLLYMQFGVDVQHQSAYFADAYMPTIQQFHLQDRYEIPAFVQADAYVTLRINRVRLFFKMQNVTQGLLNSNYYTAYLHPAMARSFGYGVRWLLFD</sequence>
<feature type="signal peptide" evidence="2">
    <location>
        <begin position="1"/>
        <end position="19"/>
    </location>
</feature>
<gene>
    <name evidence="3" type="ORF">SKC35_04670</name>
</gene>
<feature type="compositionally biased region" description="Pro residues" evidence="1">
    <location>
        <begin position="37"/>
        <end position="46"/>
    </location>
</feature>
<dbReference type="Pfam" id="PF14121">
    <property type="entry name" value="Porin_10"/>
    <property type="match status" value="1"/>
</dbReference>
<comment type="caution">
    <text evidence="3">The sequence shown here is derived from an EMBL/GenBank/DDBJ whole genome shotgun (WGS) entry which is preliminary data.</text>
</comment>
<protein>
    <submittedName>
        <fullName evidence="3">Porin</fullName>
    </submittedName>
</protein>
<organism evidence="3 4">
    <name type="scientific">Aquirufa originis</name>
    <dbReference type="NCBI Taxonomy" id="3096514"/>
    <lineage>
        <taxon>Bacteria</taxon>
        <taxon>Pseudomonadati</taxon>
        <taxon>Bacteroidota</taxon>
        <taxon>Cytophagia</taxon>
        <taxon>Cytophagales</taxon>
        <taxon>Flectobacillaceae</taxon>
        <taxon>Aquirufa</taxon>
    </lineage>
</organism>
<keyword evidence="4" id="KW-1185">Reference proteome</keyword>